<keyword evidence="2" id="KW-0238">DNA-binding</keyword>
<dbReference type="Pfam" id="PF00589">
    <property type="entry name" value="Phage_integrase"/>
    <property type="match status" value="1"/>
</dbReference>
<organism evidence="6 7">
    <name type="scientific">Corynebacterium uterequi</name>
    <dbReference type="NCBI Taxonomy" id="1072256"/>
    <lineage>
        <taxon>Bacteria</taxon>
        <taxon>Bacillati</taxon>
        <taxon>Actinomycetota</taxon>
        <taxon>Actinomycetes</taxon>
        <taxon>Mycobacteriales</taxon>
        <taxon>Corynebacteriaceae</taxon>
        <taxon>Corynebacterium</taxon>
    </lineage>
</organism>
<protein>
    <submittedName>
        <fullName evidence="6">Phage integrase family protein</fullName>
    </submittedName>
</protein>
<feature type="domain" description="Tyr recombinase" evidence="5">
    <location>
        <begin position="173"/>
        <end position="354"/>
    </location>
</feature>
<evidence type="ECO:0000259" key="5">
    <source>
        <dbReference type="PROSITE" id="PS51898"/>
    </source>
</evidence>
<evidence type="ECO:0000313" key="7">
    <source>
        <dbReference type="Proteomes" id="UP000035548"/>
    </source>
</evidence>
<sequence length="354" mass="39506">MARQSWGNTRQLPSGRWQARYTGPDGKTHKGPHTFPDKLTATGWLAETRRNIDLGVWVPYRANTTPPTVGELGSQWLADVARRLRDSTHRAYQDIITARVLQHPLICDTRVDRLTHQQVAAWWSDITSTYPDTMHRNKRAYSKLRAIMWTAVDQGYIAHNPVQLQNVGRGYQPAVKQLPDTADLQAIFNHMPHRYRLVAALTLFHGLRLGEALALTVEDVLDENGTIAVSVRGTLARIATPGERTRMVLHPPKTAAGYRKVPVLNEFAPVIREHLAAYRPTSWLTTTTSGNPVFDTSYRSVFNRAKARAGITKPLTPHYGRVYIITRLAEAGATPKEIGAILGQSDVSTGVTLE</sequence>
<reference evidence="7" key="2">
    <citation type="submission" date="2015-05" db="EMBL/GenBank/DDBJ databases">
        <title>Complete genome sequence of Corynebacterium uterequi DSM 45634, isolated from the uterus of a maiden mare.</title>
        <authorList>
            <person name="Ruckert C."/>
            <person name="Albersmeier A."/>
            <person name="Winkler A."/>
            <person name="Tauch A."/>
        </authorList>
    </citation>
    <scope>NUCLEOTIDE SEQUENCE [LARGE SCALE GENOMIC DNA]</scope>
    <source>
        <strain evidence="7">DSM 45634</strain>
    </source>
</reference>
<reference evidence="6 7" key="1">
    <citation type="journal article" date="2015" name="Genome Announc.">
        <title>Virulence Factor Genes Detected in the Complete Genome Sequence of Corynebacterium uterequi DSM 45634, Isolated from the Uterus of a Maiden Mare.</title>
        <authorList>
            <person name="Ruckert C."/>
            <person name="Kriete M."/>
            <person name="Jaenicke S."/>
            <person name="Winkler A."/>
            <person name="Tauch A."/>
        </authorList>
    </citation>
    <scope>NUCLEOTIDE SEQUENCE [LARGE SCALE GENOMIC DNA]</scope>
    <source>
        <strain evidence="6 7">DSM 45634</strain>
    </source>
</reference>
<evidence type="ECO:0000256" key="2">
    <source>
        <dbReference type="ARBA" id="ARBA00023125"/>
    </source>
</evidence>
<evidence type="ECO:0000256" key="1">
    <source>
        <dbReference type="ARBA" id="ARBA00008857"/>
    </source>
</evidence>
<feature type="region of interest" description="Disordered" evidence="4">
    <location>
        <begin position="1"/>
        <end position="35"/>
    </location>
</feature>
<dbReference type="AlphaFoldDB" id="A0A0G3HEI0"/>
<dbReference type="Gene3D" id="1.10.150.130">
    <property type="match status" value="1"/>
</dbReference>
<dbReference type="OrthoDB" id="1822491at2"/>
<dbReference type="Proteomes" id="UP000035548">
    <property type="component" value="Chromosome"/>
</dbReference>
<dbReference type="InterPro" id="IPR050090">
    <property type="entry name" value="Tyrosine_recombinase_XerCD"/>
</dbReference>
<proteinExistence type="inferred from homology"/>
<dbReference type="KEGG" id="cut:CUTER_08830"/>
<evidence type="ECO:0000313" key="6">
    <source>
        <dbReference type="EMBL" id="AKK11746.1"/>
    </source>
</evidence>
<dbReference type="GO" id="GO:0006310">
    <property type="term" value="P:DNA recombination"/>
    <property type="evidence" value="ECO:0007669"/>
    <property type="project" value="UniProtKB-KW"/>
</dbReference>
<dbReference type="SUPFAM" id="SSF56349">
    <property type="entry name" value="DNA breaking-rejoining enzymes"/>
    <property type="match status" value="1"/>
</dbReference>
<dbReference type="InterPro" id="IPR013762">
    <property type="entry name" value="Integrase-like_cat_sf"/>
</dbReference>
<dbReference type="GO" id="GO:0015074">
    <property type="term" value="P:DNA integration"/>
    <property type="evidence" value="ECO:0007669"/>
    <property type="project" value="InterPro"/>
</dbReference>
<gene>
    <name evidence="6" type="ORF">CUTER_08830</name>
</gene>
<comment type="similarity">
    <text evidence="1">Belongs to the 'phage' integrase family.</text>
</comment>
<dbReference type="InterPro" id="IPR011010">
    <property type="entry name" value="DNA_brk_join_enz"/>
</dbReference>
<dbReference type="GO" id="GO:0003677">
    <property type="term" value="F:DNA binding"/>
    <property type="evidence" value="ECO:0007669"/>
    <property type="project" value="UniProtKB-KW"/>
</dbReference>
<dbReference type="Gene3D" id="1.10.443.10">
    <property type="entry name" value="Intergrase catalytic core"/>
    <property type="match status" value="1"/>
</dbReference>
<dbReference type="Pfam" id="PF26003">
    <property type="entry name" value="Integrase_N_phage"/>
    <property type="match status" value="1"/>
</dbReference>
<dbReference type="RefSeq" id="WP_082121334.1">
    <property type="nucleotide sequence ID" value="NZ_CP011546.1"/>
</dbReference>
<keyword evidence="7" id="KW-1185">Reference proteome</keyword>
<dbReference type="PANTHER" id="PTHR30349">
    <property type="entry name" value="PHAGE INTEGRASE-RELATED"/>
    <property type="match status" value="1"/>
</dbReference>
<feature type="compositionally biased region" description="Polar residues" evidence="4">
    <location>
        <begin position="1"/>
        <end position="12"/>
    </location>
</feature>
<dbReference type="InterPro" id="IPR002104">
    <property type="entry name" value="Integrase_catalytic"/>
</dbReference>
<keyword evidence="3" id="KW-0233">DNA recombination</keyword>
<evidence type="ECO:0000256" key="3">
    <source>
        <dbReference type="ARBA" id="ARBA00023172"/>
    </source>
</evidence>
<dbReference type="InterPro" id="IPR058717">
    <property type="entry name" value="Phage_L5_Integrase_N"/>
</dbReference>
<name>A0A0G3HEI0_9CORY</name>
<dbReference type="InterPro" id="IPR010998">
    <property type="entry name" value="Integrase_recombinase_N"/>
</dbReference>
<evidence type="ECO:0000256" key="4">
    <source>
        <dbReference type="SAM" id="MobiDB-lite"/>
    </source>
</evidence>
<accession>A0A0G3HEI0</accession>
<dbReference type="PROSITE" id="PS51898">
    <property type="entry name" value="TYR_RECOMBINASE"/>
    <property type="match status" value="1"/>
</dbReference>
<dbReference type="EMBL" id="CP011546">
    <property type="protein sequence ID" value="AKK11746.1"/>
    <property type="molecule type" value="Genomic_DNA"/>
</dbReference>
<dbReference type="PANTHER" id="PTHR30349:SF64">
    <property type="entry name" value="PROPHAGE INTEGRASE INTD-RELATED"/>
    <property type="match status" value="1"/>
</dbReference>
<dbReference type="PATRIC" id="fig|1072256.5.peg.1746"/>
<dbReference type="STRING" id="1072256.CUTER_08830"/>